<comment type="caution">
    <text evidence="6">The sequence shown here is derived from an EMBL/GenBank/DDBJ whole genome shotgun (WGS) entry which is preliminary data.</text>
</comment>
<comment type="cofactor">
    <cofactor evidence="3">
        <name>pyridoxal 5'-phosphate</name>
        <dbReference type="ChEBI" id="CHEBI:597326"/>
    </cofactor>
</comment>
<dbReference type="FunFam" id="3.20.20.10:FF:000011">
    <property type="entry name" value="Pyridoxal phosphate homeostasis protein"/>
    <property type="match status" value="1"/>
</dbReference>
<protein>
    <recommendedName>
        <fullName evidence="2">Pyridoxal phosphate homeostasis protein</fullName>
        <shortName evidence="2">PLP homeostasis protein</shortName>
    </recommendedName>
</protein>
<dbReference type="HAMAP" id="MF_02087">
    <property type="entry name" value="PLP_homeostasis"/>
    <property type="match status" value="1"/>
</dbReference>
<dbReference type="Gene3D" id="3.20.20.10">
    <property type="entry name" value="Alanine racemase"/>
    <property type="match status" value="1"/>
</dbReference>
<evidence type="ECO:0000256" key="4">
    <source>
        <dbReference type="RuleBase" id="RU004514"/>
    </source>
</evidence>
<organism evidence="6 7">
    <name type="scientific">Salibacterium salarium</name>
    <dbReference type="NCBI Taxonomy" id="284579"/>
    <lineage>
        <taxon>Bacteria</taxon>
        <taxon>Bacillati</taxon>
        <taxon>Bacillota</taxon>
        <taxon>Bacilli</taxon>
        <taxon>Bacillales</taxon>
        <taxon>Bacillaceae</taxon>
    </lineage>
</organism>
<dbReference type="InterPro" id="IPR029066">
    <property type="entry name" value="PLP-binding_barrel"/>
</dbReference>
<dbReference type="GO" id="GO:0030170">
    <property type="term" value="F:pyridoxal phosphate binding"/>
    <property type="evidence" value="ECO:0007669"/>
    <property type="project" value="UniProtKB-UniRule"/>
</dbReference>
<evidence type="ECO:0000313" key="7">
    <source>
        <dbReference type="Proteomes" id="UP000275076"/>
    </source>
</evidence>
<dbReference type="AlphaFoldDB" id="A0A3R9PIE5"/>
<dbReference type="PROSITE" id="PS01211">
    <property type="entry name" value="UPF0001"/>
    <property type="match status" value="1"/>
</dbReference>
<proteinExistence type="inferred from homology"/>
<dbReference type="Proteomes" id="UP000275076">
    <property type="component" value="Unassembled WGS sequence"/>
</dbReference>
<dbReference type="PANTHER" id="PTHR10146:SF14">
    <property type="entry name" value="PYRIDOXAL PHOSPHATE HOMEOSTASIS PROTEIN"/>
    <property type="match status" value="1"/>
</dbReference>
<accession>A0A3R9PIE5</accession>
<evidence type="ECO:0000256" key="2">
    <source>
        <dbReference type="HAMAP-Rule" id="MF_02087"/>
    </source>
</evidence>
<evidence type="ECO:0000313" key="6">
    <source>
        <dbReference type="EMBL" id="RSL31356.1"/>
    </source>
</evidence>
<comment type="similarity">
    <text evidence="2 4">Belongs to the pyridoxal phosphate-binding protein YggS/PROSC family.</text>
</comment>
<dbReference type="SUPFAM" id="SSF51419">
    <property type="entry name" value="PLP-binding barrel"/>
    <property type="match status" value="1"/>
</dbReference>
<feature type="modified residue" description="N6-(pyridoxal phosphate)lysine" evidence="2 3">
    <location>
        <position position="35"/>
    </location>
</feature>
<reference evidence="6 7" key="1">
    <citation type="submission" date="2018-10" db="EMBL/GenBank/DDBJ databases">
        <title>Draft genome sequence of Bacillus salarius IM0101, isolated from a hypersaline soil in Inner Mongolia, China.</title>
        <authorList>
            <person name="Yamprayoonswat W."/>
            <person name="Boonvisut S."/>
            <person name="Jumpathong W."/>
            <person name="Sittihan S."/>
            <person name="Ruangsuj P."/>
            <person name="Wanthongcharoen S."/>
            <person name="Thongpramul N."/>
            <person name="Pimmason S."/>
            <person name="Yu B."/>
            <person name="Yasawong M."/>
        </authorList>
    </citation>
    <scope>NUCLEOTIDE SEQUENCE [LARGE SCALE GENOMIC DNA]</scope>
    <source>
        <strain evidence="6 7">IM0101</strain>
    </source>
</reference>
<evidence type="ECO:0000256" key="3">
    <source>
        <dbReference type="PIRSR" id="PIRSR004848-1"/>
    </source>
</evidence>
<evidence type="ECO:0000259" key="5">
    <source>
        <dbReference type="Pfam" id="PF01168"/>
    </source>
</evidence>
<dbReference type="CDD" id="cd00635">
    <property type="entry name" value="PLPDE_III_YBL036c_like"/>
    <property type="match status" value="1"/>
</dbReference>
<keyword evidence="7" id="KW-1185">Reference proteome</keyword>
<sequence length="227" mass="25887">MDVTNNLSQINHTMKQACERSNRERTDVNIIAVTKYVSINRTLEAIEAGVTHIGENRLEGALEKWEACQNQAAFHFIGTLQSKKVKHVIDKYDYFHSLDRLSLAKEMQKRCPEGKKIKCFVQVNVSGEDSKEGLSEEELIDFVVSLKNYPAIEVVGLMTMAPFVEDPENTRPFFQRLRYLRDEVRDKNMSHAPCEHLSMGMSNDYSIAVEEGATFVRIGTQLVGNRE</sequence>
<feature type="domain" description="Alanine racemase N-terminal" evidence="5">
    <location>
        <begin position="6"/>
        <end position="225"/>
    </location>
</feature>
<comment type="function">
    <text evidence="2">Pyridoxal 5'-phosphate (PLP)-binding protein, which is involved in PLP homeostasis.</text>
</comment>
<name>A0A3R9PIE5_9BACI</name>
<gene>
    <name evidence="6" type="ORF">D7Z54_21065</name>
</gene>
<dbReference type="OrthoDB" id="9804072at2"/>
<keyword evidence="1 2" id="KW-0663">Pyridoxal phosphate</keyword>
<dbReference type="RefSeq" id="WP_125558707.1">
    <property type="nucleotide sequence ID" value="NZ_RBVX01000025.1"/>
</dbReference>
<dbReference type="NCBIfam" id="TIGR00044">
    <property type="entry name" value="YggS family pyridoxal phosphate-dependent enzyme"/>
    <property type="match status" value="1"/>
</dbReference>
<evidence type="ECO:0000256" key="1">
    <source>
        <dbReference type="ARBA" id="ARBA00022898"/>
    </source>
</evidence>
<dbReference type="EMBL" id="RBVX01000025">
    <property type="protein sequence ID" value="RSL31356.1"/>
    <property type="molecule type" value="Genomic_DNA"/>
</dbReference>
<dbReference type="PANTHER" id="PTHR10146">
    <property type="entry name" value="PROLINE SYNTHETASE CO-TRANSCRIBED BACTERIAL HOMOLOG PROTEIN"/>
    <property type="match status" value="1"/>
</dbReference>
<dbReference type="InterPro" id="IPR011078">
    <property type="entry name" value="PyrdxlP_homeostasis"/>
</dbReference>
<dbReference type="InterPro" id="IPR001608">
    <property type="entry name" value="Ala_racemase_N"/>
</dbReference>
<dbReference type="PIRSF" id="PIRSF004848">
    <property type="entry name" value="YBL036c_PLPDEIII"/>
    <property type="match status" value="1"/>
</dbReference>
<dbReference type="Pfam" id="PF01168">
    <property type="entry name" value="Ala_racemase_N"/>
    <property type="match status" value="1"/>
</dbReference>